<dbReference type="EMBL" id="AZIM01005724">
    <property type="protein sequence ID" value="ETE59255.1"/>
    <property type="molecule type" value="Genomic_DNA"/>
</dbReference>
<dbReference type="OrthoDB" id="5102063at2759"/>
<evidence type="ECO:0000256" key="1">
    <source>
        <dbReference type="SAM" id="MobiDB-lite"/>
    </source>
</evidence>
<dbReference type="Gene3D" id="2.60.40.1700">
    <property type="entry name" value="Protein-arginine deiminase, central domain"/>
    <property type="match status" value="2"/>
</dbReference>
<proteinExistence type="predicted"/>
<dbReference type="InterPro" id="IPR036556">
    <property type="entry name" value="PAD_central_sf"/>
</dbReference>
<protein>
    <submittedName>
        <fullName evidence="4">Protein-arginine deiminase type-2</fullName>
    </submittedName>
</protein>
<accession>V8NAY6</accession>
<dbReference type="Pfam" id="PF08527">
    <property type="entry name" value="PAD_M"/>
    <property type="match status" value="2"/>
</dbReference>
<dbReference type="InterPro" id="IPR013733">
    <property type="entry name" value="Prot_Arg_deaminase_cen_dom"/>
</dbReference>
<dbReference type="SUPFAM" id="SSF110083">
    <property type="entry name" value="Peptidylarginine deiminase Pad4, middle domain"/>
    <property type="match status" value="2"/>
</dbReference>
<feature type="domain" description="Protein-arginine deiminase (PAD) central" evidence="3">
    <location>
        <begin position="171"/>
        <end position="264"/>
    </location>
</feature>
<dbReference type="Pfam" id="PF03068">
    <property type="entry name" value="PAD"/>
    <property type="match status" value="1"/>
</dbReference>
<dbReference type="Proteomes" id="UP000018936">
    <property type="component" value="Unassembled WGS sequence"/>
</dbReference>
<evidence type="ECO:0000313" key="5">
    <source>
        <dbReference type="Proteomes" id="UP000018936"/>
    </source>
</evidence>
<organism evidence="4 5">
    <name type="scientific">Ophiophagus hannah</name>
    <name type="common">King cobra</name>
    <name type="synonym">Naja hannah</name>
    <dbReference type="NCBI Taxonomy" id="8665"/>
    <lineage>
        <taxon>Eukaryota</taxon>
        <taxon>Metazoa</taxon>
        <taxon>Chordata</taxon>
        <taxon>Craniata</taxon>
        <taxon>Vertebrata</taxon>
        <taxon>Euteleostomi</taxon>
        <taxon>Lepidosauria</taxon>
        <taxon>Squamata</taxon>
        <taxon>Bifurcata</taxon>
        <taxon>Unidentata</taxon>
        <taxon>Episquamata</taxon>
        <taxon>Toxicofera</taxon>
        <taxon>Serpentes</taxon>
        <taxon>Colubroidea</taxon>
        <taxon>Elapidae</taxon>
        <taxon>Elapinae</taxon>
        <taxon>Ophiophagus</taxon>
    </lineage>
</organism>
<evidence type="ECO:0000259" key="3">
    <source>
        <dbReference type="Pfam" id="PF08527"/>
    </source>
</evidence>
<dbReference type="InterPro" id="IPR004303">
    <property type="entry name" value="PAD"/>
</dbReference>
<reference evidence="4 5" key="1">
    <citation type="journal article" date="2013" name="Proc. Natl. Acad. Sci. U.S.A.">
        <title>The king cobra genome reveals dynamic gene evolution and adaptation in the snake venom system.</title>
        <authorList>
            <person name="Vonk F.J."/>
            <person name="Casewell N.R."/>
            <person name="Henkel C.V."/>
            <person name="Heimberg A.M."/>
            <person name="Jansen H.J."/>
            <person name="McCleary R.J."/>
            <person name="Kerkkamp H.M."/>
            <person name="Vos R.A."/>
            <person name="Guerreiro I."/>
            <person name="Calvete J.J."/>
            <person name="Wuster W."/>
            <person name="Woods A.E."/>
            <person name="Logan J.M."/>
            <person name="Harrison R.A."/>
            <person name="Castoe T.A."/>
            <person name="de Koning A.P."/>
            <person name="Pollock D.D."/>
            <person name="Yandell M."/>
            <person name="Calderon D."/>
            <person name="Renjifo C."/>
            <person name="Currier R.B."/>
            <person name="Salgado D."/>
            <person name="Pla D."/>
            <person name="Sanz L."/>
            <person name="Hyder A.S."/>
            <person name="Ribeiro J.M."/>
            <person name="Arntzen J.W."/>
            <person name="van den Thillart G.E."/>
            <person name="Boetzer M."/>
            <person name="Pirovano W."/>
            <person name="Dirks R.P."/>
            <person name="Spaink H.P."/>
            <person name="Duboule D."/>
            <person name="McGlinn E."/>
            <person name="Kini R.M."/>
            <person name="Richardson M.K."/>
        </authorList>
    </citation>
    <scope>NUCLEOTIDE SEQUENCE</scope>
    <source>
        <tissue evidence="4">Blood</tissue>
    </source>
</reference>
<dbReference type="GO" id="GO:0004668">
    <property type="term" value="F:protein-arginine deiminase activity"/>
    <property type="evidence" value="ECO:0007669"/>
    <property type="project" value="InterPro"/>
</dbReference>
<dbReference type="PANTHER" id="PTHR10837">
    <property type="entry name" value="PEPTIDYLARGININE DEIMINASE"/>
    <property type="match status" value="1"/>
</dbReference>
<feature type="non-terminal residue" evidence="4">
    <location>
        <position position="1"/>
    </location>
</feature>
<comment type="caution">
    <text evidence="4">The sequence shown here is derived from an EMBL/GenBank/DDBJ whole genome shotgun (WGS) entry which is preliminary data.</text>
</comment>
<dbReference type="GO" id="GO:0005634">
    <property type="term" value="C:nucleus"/>
    <property type="evidence" value="ECO:0007669"/>
    <property type="project" value="TreeGrafter"/>
</dbReference>
<dbReference type="AlphaFoldDB" id="V8NAY6"/>
<feature type="domain" description="Protein-arginine deiminase (PAD) central" evidence="3">
    <location>
        <begin position="74"/>
        <end position="113"/>
    </location>
</feature>
<dbReference type="GO" id="GO:0005737">
    <property type="term" value="C:cytoplasm"/>
    <property type="evidence" value="ECO:0007669"/>
    <property type="project" value="InterPro"/>
</dbReference>
<feature type="domain" description="Protein-arginine deiminase C-terminal" evidence="2">
    <location>
        <begin position="275"/>
        <end position="303"/>
    </location>
</feature>
<dbReference type="PANTHER" id="PTHR10837:SF11">
    <property type="entry name" value="PROTEIN-ARGININE DEIMINASE TYPE-1"/>
    <property type="match status" value="1"/>
</dbReference>
<dbReference type="GO" id="GO:0005509">
    <property type="term" value="F:calcium ion binding"/>
    <property type="evidence" value="ECO:0007669"/>
    <property type="project" value="InterPro"/>
</dbReference>
<gene>
    <name evidence="4" type="primary">Padi2</name>
    <name evidence="4" type="ORF">L345_15020</name>
</gene>
<sequence>MLEIDGFVGCLSCWQGRMGFGNASGAHLGGVVLLVFWKLPERKGVIFHSFHKEEVEPILAGGRQSQRGTPTFADDQWTWGPDGKGAVLLVNCDRDNPTAQEEDNKDNKLTSMQGRQQHPLLRATSADDRLHLRWSQNGCLTAHIIPQSYHKWACRAPMATVSGSTGIELVLLLDLEDMSRMILTTQGPNEVFANYQLTLHISKADDDKVGSKADEAKTQRRSLIISYDVKQNLGQVKTVFYVEGLKFPDIDFSGLVTFHASLLEPARKGVPETSIFTDTLVFRVAPWIMTPNTLQPVSVYVCR</sequence>
<keyword evidence="5" id="KW-1185">Reference proteome</keyword>
<evidence type="ECO:0000313" key="4">
    <source>
        <dbReference type="EMBL" id="ETE59255.1"/>
    </source>
</evidence>
<feature type="region of interest" description="Disordered" evidence="1">
    <location>
        <begin position="96"/>
        <end position="122"/>
    </location>
</feature>
<evidence type="ECO:0000259" key="2">
    <source>
        <dbReference type="Pfam" id="PF03068"/>
    </source>
</evidence>
<name>V8NAY6_OPHHA</name>
<dbReference type="InterPro" id="IPR013530">
    <property type="entry name" value="PAD_C"/>
</dbReference>